<evidence type="ECO:0000313" key="2">
    <source>
        <dbReference type="EMBL" id="SEM07781.1"/>
    </source>
</evidence>
<dbReference type="InterPro" id="IPR025669">
    <property type="entry name" value="AAA_dom"/>
</dbReference>
<dbReference type="InterPro" id="IPR027417">
    <property type="entry name" value="P-loop_NTPase"/>
</dbReference>
<sequence length="293" mass="32343">MSQEPQPNAVALNTLKGGVGKTTISLNTARELAERGHDVLLVDLDPNGHLTVGLDFREVYLDDEHADLGEVIIDRDAEPSDAIVSTEFGFDLFPSTADLEDVQDRLGSVNHGTVRMRQFLVEPLLGDTYDYIIIDTPGSTGHLTDNALVATESILVPLRPGPESLGGFERTVERLIKPLREFISLDLLAIVPTDLQRRIDQQTLDRELIESLVTREHLAAKVPNFAYISPADLEKIDSGEWDGSLPKPGIRHSESLSRAIGDHKPLRDYAPEDSILSSFEELASIVEHGEVRR</sequence>
<reference evidence="2 3" key="1">
    <citation type="submission" date="2016-10" db="EMBL/GenBank/DDBJ databases">
        <authorList>
            <person name="de Groot N.N."/>
        </authorList>
    </citation>
    <scope>NUCLEOTIDE SEQUENCE [LARGE SCALE GENOMIC DNA]</scope>
    <source>
        <strain evidence="2 3">CDM_5</strain>
    </source>
</reference>
<dbReference type="CDD" id="cd02042">
    <property type="entry name" value="ParAB_family"/>
    <property type="match status" value="1"/>
</dbReference>
<organism evidence="2 3">
    <name type="scientific">Haloferax larsenii</name>
    <dbReference type="NCBI Taxonomy" id="302484"/>
    <lineage>
        <taxon>Archaea</taxon>
        <taxon>Methanobacteriati</taxon>
        <taxon>Methanobacteriota</taxon>
        <taxon>Stenosarchaea group</taxon>
        <taxon>Halobacteria</taxon>
        <taxon>Halobacteriales</taxon>
        <taxon>Haloferacaceae</taxon>
        <taxon>Haloferax</taxon>
    </lineage>
</organism>
<dbReference type="EMBL" id="FOAD01000022">
    <property type="protein sequence ID" value="SEM07781.1"/>
    <property type="molecule type" value="Genomic_DNA"/>
</dbReference>
<dbReference type="OrthoDB" id="36110at2157"/>
<dbReference type="Pfam" id="PF13614">
    <property type="entry name" value="AAA_31"/>
    <property type="match status" value="1"/>
</dbReference>
<dbReference type="InterPro" id="IPR050678">
    <property type="entry name" value="DNA_Partitioning_ATPase"/>
</dbReference>
<feature type="domain" description="AAA" evidence="1">
    <location>
        <begin position="10"/>
        <end position="176"/>
    </location>
</feature>
<dbReference type="PANTHER" id="PTHR13696:SF99">
    <property type="entry name" value="COBYRINIC ACID AC-DIAMIDE SYNTHASE"/>
    <property type="match status" value="1"/>
</dbReference>
<dbReference type="PANTHER" id="PTHR13696">
    <property type="entry name" value="P-LOOP CONTAINING NUCLEOSIDE TRIPHOSPHATE HYDROLASE"/>
    <property type="match status" value="1"/>
</dbReference>
<dbReference type="Proteomes" id="UP000183894">
    <property type="component" value="Unassembled WGS sequence"/>
</dbReference>
<protein>
    <submittedName>
        <fullName evidence="2">Chromosome partitioning protein</fullName>
    </submittedName>
</protein>
<proteinExistence type="predicted"/>
<dbReference type="SUPFAM" id="SSF52540">
    <property type="entry name" value="P-loop containing nucleoside triphosphate hydrolases"/>
    <property type="match status" value="1"/>
</dbReference>
<dbReference type="Gene3D" id="3.40.50.300">
    <property type="entry name" value="P-loop containing nucleotide triphosphate hydrolases"/>
    <property type="match status" value="1"/>
</dbReference>
<evidence type="ECO:0000313" key="3">
    <source>
        <dbReference type="Proteomes" id="UP000183894"/>
    </source>
</evidence>
<gene>
    <name evidence="2" type="ORF">SAMN04488691_1228</name>
</gene>
<dbReference type="RefSeq" id="WP_074796963.1">
    <property type="nucleotide sequence ID" value="NZ_FOAD01000022.1"/>
</dbReference>
<name>A0A1H7VET1_HALLR</name>
<accession>A0A1H7VET1</accession>
<dbReference type="AlphaFoldDB" id="A0A1H7VET1"/>
<evidence type="ECO:0000259" key="1">
    <source>
        <dbReference type="Pfam" id="PF13614"/>
    </source>
</evidence>